<accession>A0A291BAY9</accession>
<sequence>MFKCWMVPLLFVFNMMLTILVRLLMHELGHHNSMKNTH</sequence>
<dbReference type="Proteomes" id="UP000218160">
    <property type="component" value="Plasmid pCC1"/>
</dbReference>
<protein>
    <submittedName>
        <fullName evidence="2">Uncharacterized protein</fullName>
    </submittedName>
</protein>
<evidence type="ECO:0000256" key="1">
    <source>
        <dbReference type="SAM" id="Phobius"/>
    </source>
</evidence>
<dbReference type="EMBL" id="CP020661">
    <property type="protein sequence ID" value="ATF10162.1"/>
    <property type="molecule type" value="Genomic_DNA"/>
</dbReference>
<geneLocation type="plasmid" evidence="3">
    <name>pcc1</name>
</geneLocation>
<keyword evidence="3" id="KW-1185">Reference proteome</keyword>
<feature type="transmembrane region" description="Helical" evidence="1">
    <location>
        <begin position="6"/>
        <end position="25"/>
    </location>
</feature>
<keyword evidence="1" id="KW-0812">Transmembrane</keyword>
<dbReference type="AlphaFoldDB" id="A0A291BAY9"/>
<keyword evidence="1" id="KW-0472">Membrane</keyword>
<keyword evidence="2" id="KW-0614">Plasmid</keyword>
<reference evidence="3" key="1">
    <citation type="submission" date="2017-04" db="EMBL/GenBank/DDBJ databases">
        <title>Genome evolution of the luminous symbionts of deep sea anglerfish.</title>
        <authorList>
            <person name="Hendry T.A."/>
        </authorList>
    </citation>
    <scope>NUCLEOTIDE SEQUENCE [LARGE SCALE GENOMIC DNA]</scope>
    <source>
        <plasmid evidence="3">pcc1</plasmid>
    </source>
</reference>
<proteinExistence type="predicted"/>
<evidence type="ECO:0000313" key="2">
    <source>
        <dbReference type="EMBL" id="ATF10162.1"/>
    </source>
</evidence>
<dbReference type="KEGG" id="elux:BTN50_1727"/>
<keyword evidence="1" id="KW-1133">Transmembrane helix</keyword>
<name>A0A291BAY9_9GAMM</name>
<evidence type="ECO:0000313" key="3">
    <source>
        <dbReference type="Proteomes" id="UP000218160"/>
    </source>
</evidence>
<organism evidence="2 3">
    <name type="scientific">Candidatus Enterovibrio altilux</name>
    <dbReference type="NCBI Taxonomy" id="1927128"/>
    <lineage>
        <taxon>Bacteria</taxon>
        <taxon>Pseudomonadati</taxon>
        <taxon>Pseudomonadota</taxon>
        <taxon>Gammaproteobacteria</taxon>
        <taxon>Vibrionales</taxon>
        <taxon>Vibrionaceae</taxon>
        <taxon>Enterovibrio</taxon>
    </lineage>
</organism>
<gene>
    <name evidence="2" type="ORF">BTN50_1727</name>
</gene>